<keyword evidence="6" id="KW-1185">Reference proteome</keyword>
<dbReference type="GO" id="GO:0003700">
    <property type="term" value="F:DNA-binding transcription factor activity"/>
    <property type="evidence" value="ECO:0007669"/>
    <property type="project" value="InterPro"/>
</dbReference>
<comment type="caution">
    <text evidence="5">The sequence shown here is derived from an EMBL/GenBank/DDBJ whole genome shotgun (WGS) entry which is preliminary data.</text>
</comment>
<dbReference type="InterPro" id="IPR036390">
    <property type="entry name" value="WH_DNA-bd_sf"/>
</dbReference>
<dbReference type="GO" id="GO:0006950">
    <property type="term" value="P:response to stress"/>
    <property type="evidence" value="ECO:0007669"/>
    <property type="project" value="TreeGrafter"/>
</dbReference>
<dbReference type="EMBL" id="BONF01000049">
    <property type="protein sequence ID" value="GIF85622.1"/>
    <property type="molecule type" value="Genomic_DNA"/>
</dbReference>
<dbReference type="Gene3D" id="1.10.10.10">
    <property type="entry name" value="Winged helix-like DNA-binding domain superfamily/Winged helix DNA-binding domain"/>
    <property type="match status" value="1"/>
</dbReference>
<reference evidence="5 6" key="1">
    <citation type="submission" date="2021-01" db="EMBL/GenBank/DDBJ databases">
        <title>Whole genome shotgun sequence of Catellatospora bangladeshensis NBRC 107357.</title>
        <authorList>
            <person name="Komaki H."/>
            <person name="Tamura T."/>
        </authorList>
    </citation>
    <scope>NUCLEOTIDE SEQUENCE [LARGE SCALE GENOMIC DNA]</scope>
    <source>
        <strain evidence="5 6">NBRC 107357</strain>
    </source>
</reference>
<dbReference type="PANTHER" id="PTHR33164">
    <property type="entry name" value="TRANSCRIPTIONAL REGULATOR, MARR FAMILY"/>
    <property type="match status" value="1"/>
</dbReference>
<evidence type="ECO:0000313" key="5">
    <source>
        <dbReference type="EMBL" id="GIF85622.1"/>
    </source>
</evidence>
<keyword evidence="1" id="KW-0805">Transcription regulation</keyword>
<dbReference type="Proteomes" id="UP000601223">
    <property type="component" value="Unassembled WGS sequence"/>
</dbReference>
<dbReference type="InterPro" id="IPR000835">
    <property type="entry name" value="HTH_MarR-typ"/>
</dbReference>
<gene>
    <name evidence="5" type="ORF">Cba03nite_69710</name>
</gene>
<protein>
    <recommendedName>
        <fullName evidence="4">HTH marR-type domain-containing protein</fullName>
    </recommendedName>
</protein>
<proteinExistence type="predicted"/>
<dbReference type="SMART" id="SM00347">
    <property type="entry name" value="HTH_MARR"/>
    <property type="match status" value="1"/>
</dbReference>
<evidence type="ECO:0000256" key="1">
    <source>
        <dbReference type="ARBA" id="ARBA00023015"/>
    </source>
</evidence>
<evidence type="ECO:0000313" key="6">
    <source>
        <dbReference type="Proteomes" id="UP000601223"/>
    </source>
</evidence>
<dbReference type="SUPFAM" id="SSF46785">
    <property type="entry name" value="Winged helix' DNA-binding domain"/>
    <property type="match status" value="1"/>
</dbReference>
<accession>A0A8J3JIX8</accession>
<evidence type="ECO:0000259" key="4">
    <source>
        <dbReference type="PROSITE" id="PS50995"/>
    </source>
</evidence>
<keyword evidence="2" id="KW-0238">DNA-binding</keyword>
<sequence length="149" mass="16205">MSAAAPTGPRPDLFQLLTQAERLVQRRLSAILRAEGCSAEAWRVLSLLAAEGGRPMTEVADGAFLPPGTLTKVVDQLVEQTLVYRRVDPLDRRRIRAYLSPRGRQLHDRIAARVAGSIGELPMAESEREQLGELLGALAGALSRRPVTA</sequence>
<dbReference type="AlphaFoldDB" id="A0A8J3JIX8"/>
<dbReference type="InterPro" id="IPR039422">
    <property type="entry name" value="MarR/SlyA-like"/>
</dbReference>
<dbReference type="InterPro" id="IPR036388">
    <property type="entry name" value="WH-like_DNA-bd_sf"/>
</dbReference>
<evidence type="ECO:0000256" key="3">
    <source>
        <dbReference type="ARBA" id="ARBA00023163"/>
    </source>
</evidence>
<dbReference type="PANTHER" id="PTHR33164:SF64">
    <property type="entry name" value="TRANSCRIPTIONAL REGULATOR SLYA"/>
    <property type="match status" value="1"/>
</dbReference>
<dbReference type="RefSeq" id="WP_239126240.1">
    <property type="nucleotide sequence ID" value="NZ_BONF01000049.1"/>
</dbReference>
<dbReference type="Pfam" id="PF12802">
    <property type="entry name" value="MarR_2"/>
    <property type="match status" value="1"/>
</dbReference>
<keyword evidence="3" id="KW-0804">Transcription</keyword>
<dbReference type="GO" id="GO:0003677">
    <property type="term" value="F:DNA binding"/>
    <property type="evidence" value="ECO:0007669"/>
    <property type="project" value="UniProtKB-KW"/>
</dbReference>
<name>A0A8J3JIX8_9ACTN</name>
<feature type="domain" description="HTH marR-type" evidence="4">
    <location>
        <begin position="10"/>
        <end position="140"/>
    </location>
</feature>
<evidence type="ECO:0000256" key="2">
    <source>
        <dbReference type="ARBA" id="ARBA00023125"/>
    </source>
</evidence>
<organism evidence="5 6">
    <name type="scientific">Catellatospora bangladeshensis</name>
    <dbReference type="NCBI Taxonomy" id="310355"/>
    <lineage>
        <taxon>Bacteria</taxon>
        <taxon>Bacillati</taxon>
        <taxon>Actinomycetota</taxon>
        <taxon>Actinomycetes</taxon>
        <taxon>Micromonosporales</taxon>
        <taxon>Micromonosporaceae</taxon>
        <taxon>Catellatospora</taxon>
    </lineage>
</organism>
<dbReference type="PROSITE" id="PS50995">
    <property type="entry name" value="HTH_MARR_2"/>
    <property type="match status" value="1"/>
</dbReference>